<dbReference type="PROSITE" id="PS00107">
    <property type="entry name" value="PROTEIN_KINASE_ATP"/>
    <property type="match status" value="1"/>
</dbReference>
<feature type="repeat" description="WD" evidence="5">
    <location>
        <begin position="442"/>
        <end position="483"/>
    </location>
</feature>
<keyword evidence="3 6" id="KW-0547">Nucleotide-binding</keyword>
<evidence type="ECO:0000256" key="6">
    <source>
        <dbReference type="PROSITE-ProRule" id="PRU10141"/>
    </source>
</evidence>
<evidence type="ECO:0000313" key="9">
    <source>
        <dbReference type="EMBL" id="EFH86776.1"/>
    </source>
</evidence>
<dbReference type="RefSeq" id="WP_007911361.1">
    <property type="nucleotide sequence ID" value="NZ_ADVG01000002.1"/>
</dbReference>
<dbReference type="InterPro" id="IPR008271">
    <property type="entry name" value="Ser/Thr_kinase_AS"/>
</dbReference>
<dbReference type="STRING" id="485913.Krac_8089"/>
<dbReference type="InterPro" id="IPR011009">
    <property type="entry name" value="Kinase-like_dom_sf"/>
</dbReference>
<dbReference type="eggNOG" id="COG0515">
    <property type="taxonomic scope" value="Bacteria"/>
</dbReference>
<dbReference type="EMBL" id="ADVG01000002">
    <property type="protein sequence ID" value="EFH86776.1"/>
    <property type="molecule type" value="Genomic_DNA"/>
</dbReference>
<dbReference type="SUPFAM" id="SSF50978">
    <property type="entry name" value="WD40 repeat-like"/>
    <property type="match status" value="1"/>
</dbReference>
<dbReference type="CDD" id="cd14014">
    <property type="entry name" value="STKc_PknB_like"/>
    <property type="match status" value="1"/>
</dbReference>
<comment type="caution">
    <text evidence="9">The sequence shown here is derived from an EMBL/GenBank/DDBJ whole genome shotgun (WGS) entry which is preliminary data.</text>
</comment>
<dbReference type="InterPro" id="IPR001680">
    <property type="entry name" value="WD40_rpt"/>
</dbReference>
<dbReference type="SMART" id="SM00220">
    <property type="entry name" value="S_TKc"/>
    <property type="match status" value="1"/>
</dbReference>
<protein>
    <submittedName>
        <fullName evidence="9">Serine/threonine protein kinase with WD40 repeats</fullName>
    </submittedName>
</protein>
<evidence type="ECO:0000256" key="5">
    <source>
        <dbReference type="PROSITE-ProRule" id="PRU00221"/>
    </source>
</evidence>
<feature type="repeat" description="WD" evidence="5">
    <location>
        <begin position="399"/>
        <end position="441"/>
    </location>
</feature>
<evidence type="ECO:0000256" key="3">
    <source>
        <dbReference type="ARBA" id="ARBA00022741"/>
    </source>
</evidence>
<keyword evidence="4 6" id="KW-0067">ATP-binding</keyword>
<dbReference type="InterPro" id="IPR020472">
    <property type="entry name" value="WD40_PAC1"/>
</dbReference>
<dbReference type="Proteomes" id="UP000004508">
    <property type="component" value="Unassembled WGS sequence"/>
</dbReference>
<dbReference type="PROSITE" id="PS50294">
    <property type="entry name" value="WD_REPEATS_REGION"/>
    <property type="match status" value="6"/>
</dbReference>
<dbReference type="AlphaFoldDB" id="D6TLX6"/>
<feature type="compositionally biased region" description="Basic and acidic residues" evidence="7">
    <location>
        <begin position="291"/>
        <end position="302"/>
    </location>
</feature>
<feature type="repeat" description="WD" evidence="5">
    <location>
        <begin position="620"/>
        <end position="661"/>
    </location>
</feature>
<dbReference type="PRINTS" id="PR00319">
    <property type="entry name" value="GPROTEINB"/>
</dbReference>
<evidence type="ECO:0000256" key="1">
    <source>
        <dbReference type="ARBA" id="ARBA00022574"/>
    </source>
</evidence>
<proteinExistence type="predicted"/>
<dbReference type="PROSITE" id="PS00108">
    <property type="entry name" value="PROTEIN_KINASE_ST"/>
    <property type="match status" value="1"/>
</dbReference>
<dbReference type="GO" id="GO:0004674">
    <property type="term" value="F:protein serine/threonine kinase activity"/>
    <property type="evidence" value="ECO:0007669"/>
    <property type="project" value="UniProtKB-KW"/>
</dbReference>
<feature type="repeat" description="WD" evidence="5">
    <location>
        <begin position="662"/>
        <end position="695"/>
    </location>
</feature>
<evidence type="ECO:0000256" key="4">
    <source>
        <dbReference type="ARBA" id="ARBA00022840"/>
    </source>
</evidence>
<reference evidence="9 10" key="1">
    <citation type="journal article" date="2011" name="Stand. Genomic Sci.">
        <title>Non-contiguous finished genome sequence and contextual data of the filamentous soil bacterium Ktedonobacter racemifer type strain (SOSP1-21).</title>
        <authorList>
            <person name="Chang Y.J."/>
            <person name="Land M."/>
            <person name="Hauser L."/>
            <person name="Chertkov O."/>
            <person name="Del Rio T.G."/>
            <person name="Nolan M."/>
            <person name="Copeland A."/>
            <person name="Tice H."/>
            <person name="Cheng J.F."/>
            <person name="Lucas S."/>
            <person name="Han C."/>
            <person name="Goodwin L."/>
            <person name="Pitluck S."/>
            <person name="Ivanova N."/>
            <person name="Ovchinikova G."/>
            <person name="Pati A."/>
            <person name="Chen A."/>
            <person name="Palaniappan K."/>
            <person name="Mavromatis K."/>
            <person name="Liolios K."/>
            <person name="Brettin T."/>
            <person name="Fiebig A."/>
            <person name="Rohde M."/>
            <person name="Abt B."/>
            <person name="Goker M."/>
            <person name="Detter J.C."/>
            <person name="Woyke T."/>
            <person name="Bristow J."/>
            <person name="Eisen J.A."/>
            <person name="Markowitz V."/>
            <person name="Hugenholtz P."/>
            <person name="Kyrpides N.C."/>
            <person name="Klenk H.P."/>
            <person name="Lapidus A."/>
        </authorList>
    </citation>
    <scope>NUCLEOTIDE SEQUENCE [LARGE SCALE GENOMIC DNA]</scope>
    <source>
        <strain evidence="10">DSM 44963</strain>
    </source>
</reference>
<dbReference type="InterPro" id="IPR017441">
    <property type="entry name" value="Protein_kinase_ATP_BS"/>
</dbReference>
<dbReference type="SUPFAM" id="SSF56112">
    <property type="entry name" value="Protein kinase-like (PK-like)"/>
    <property type="match status" value="1"/>
</dbReference>
<dbReference type="GO" id="GO:0005524">
    <property type="term" value="F:ATP binding"/>
    <property type="evidence" value="ECO:0007669"/>
    <property type="project" value="UniProtKB-UniRule"/>
</dbReference>
<dbReference type="InterPro" id="IPR015943">
    <property type="entry name" value="WD40/YVTN_repeat-like_dom_sf"/>
</dbReference>
<feature type="region of interest" description="Disordered" evidence="7">
    <location>
        <begin position="268"/>
        <end position="320"/>
    </location>
</feature>
<dbReference type="InterPro" id="IPR001632">
    <property type="entry name" value="WD40_G-protein_beta-like"/>
</dbReference>
<evidence type="ECO:0000259" key="8">
    <source>
        <dbReference type="PROSITE" id="PS50011"/>
    </source>
</evidence>
<dbReference type="SMART" id="SM00320">
    <property type="entry name" value="WD40"/>
    <property type="match status" value="7"/>
</dbReference>
<keyword evidence="10" id="KW-1185">Reference proteome</keyword>
<keyword evidence="9" id="KW-0418">Kinase</keyword>
<dbReference type="InterPro" id="IPR000719">
    <property type="entry name" value="Prot_kinase_dom"/>
</dbReference>
<keyword evidence="9" id="KW-0808">Transferase</keyword>
<dbReference type="PRINTS" id="PR00320">
    <property type="entry name" value="GPROTEINBRPT"/>
</dbReference>
<feature type="repeat" description="WD" evidence="5">
    <location>
        <begin position="534"/>
        <end position="568"/>
    </location>
</feature>
<gene>
    <name evidence="9" type="ORF">Krac_8089</name>
</gene>
<dbReference type="Pfam" id="PF00069">
    <property type="entry name" value="Pkinase"/>
    <property type="match status" value="1"/>
</dbReference>
<keyword evidence="9" id="KW-0723">Serine/threonine-protein kinase</keyword>
<dbReference type="InterPro" id="IPR036322">
    <property type="entry name" value="WD40_repeat_dom_sf"/>
</dbReference>
<dbReference type="PROSITE" id="PS50082">
    <property type="entry name" value="WD_REPEATS_2"/>
    <property type="match status" value="6"/>
</dbReference>
<dbReference type="Gene3D" id="1.10.510.10">
    <property type="entry name" value="Transferase(Phosphotransferase) domain 1"/>
    <property type="match status" value="1"/>
</dbReference>
<dbReference type="PANTHER" id="PTHR44129">
    <property type="entry name" value="WD REPEAT-CONTAINING PROTEIN POP1"/>
    <property type="match status" value="1"/>
</dbReference>
<feature type="binding site" evidence="6">
    <location>
        <position position="41"/>
    </location>
    <ligand>
        <name>ATP</name>
        <dbReference type="ChEBI" id="CHEBI:30616"/>
    </ligand>
</feature>
<dbReference type="InterPro" id="IPR050349">
    <property type="entry name" value="WD_LIS1/nudF_dynein_reg"/>
</dbReference>
<keyword evidence="1 5" id="KW-0853">WD repeat</keyword>
<dbReference type="CDD" id="cd00200">
    <property type="entry name" value="WD40"/>
    <property type="match status" value="1"/>
</dbReference>
<dbReference type="Pfam" id="PF00400">
    <property type="entry name" value="WD40"/>
    <property type="match status" value="7"/>
</dbReference>
<sequence length="695" mass="74950">MRDRVGQQIGNYRLVRLLGEGGFAEVYLGEHLYLSSQAAIKLLHTHVAQSDIAQFQQEGRMLANLIHPNIVRILDFGIDDRTPYLIMDYAPGGTLRTRHPKGTRLPLSTVVQYVKQIGQALQYAHDQKFIHRDIKPENMLIGRNGDLLLSDFGLALIAQSSRSQSTKDIAGTIAYMAPEQIEAHPRPASDQYSLGIVIYGWLCGEHPFRGSFTEIAMKQSIAPPSSLVEQLPSLPPAVERVIFTVLAKKPEDRFASIGSFVTALEQASTIEPPSITPPPPLRRPTTQSPPHAEERAKPKNQEELPAPLDAPGMQPSAFAVSSPSRSSLTFLDGTNVTAKASSPFPQRLSRRSVVAGLVVLVGAGGSVMWWTSTHVIPTSTHVAPIGTHLVPIGTHLYTYKGHTGTVYAVAWSPPDGKRIASGSDDGTVQVWNAADGSQPYTYKGHTGTVYAVAWSPDGKRIASGSDDGTVQVWNAADGSQPYTYKGHSAIVRAVAWSPDGKRIASGSDDGAVQVWNAADGSQPYTYKGHSSFGVYAVAWSPDGKRIASGGFDFTVQVWNAADGSQPYTYNGNPSVVESVAWSPDGKRIVSGSWGNTVDNTVQVWNAADGNQPYIYKGHFHGVYASGVYAVAWSPDGKRIASGGWDNTVQVWNAADGSQPYTYKGHADGVEVVAWSPDGKRIASGSDDHTVQVWIS</sequence>
<dbReference type="PROSITE" id="PS50011">
    <property type="entry name" value="PROTEIN_KINASE_DOM"/>
    <property type="match status" value="1"/>
</dbReference>
<dbReference type="Gene3D" id="2.130.10.10">
    <property type="entry name" value="YVTN repeat-like/Quinoprotein amine dehydrogenase"/>
    <property type="match status" value="3"/>
</dbReference>
<organism evidence="9 10">
    <name type="scientific">Ktedonobacter racemifer DSM 44963</name>
    <dbReference type="NCBI Taxonomy" id="485913"/>
    <lineage>
        <taxon>Bacteria</taxon>
        <taxon>Bacillati</taxon>
        <taxon>Chloroflexota</taxon>
        <taxon>Ktedonobacteria</taxon>
        <taxon>Ktedonobacterales</taxon>
        <taxon>Ktedonobacteraceae</taxon>
        <taxon>Ktedonobacter</taxon>
    </lineage>
</organism>
<evidence type="ECO:0000313" key="10">
    <source>
        <dbReference type="Proteomes" id="UP000004508"/>
    </source>
</evidence>
<dbReference type="eggNOG" id="COG2319">
    <property type="taxonomic scope" value="Bacteria"/>
</dbReference>
<feature type="repeat" description="WD" evidence="5">
    <location>
        <begin position="484"/>
        <end position="525"/>
    </location>
</feature>
<keyword evidence="2" id="KW-0677">Repeat</keyword>
<accession>D6TLX6</accession>
<evidence type="ECO:0000256" key="2">
    <source>
        <dbReference type="ARBA" id="ARBA00022737"/>
    </source>
</evidence>
<feature type="domain" description="Protein kinase" evidence="8">
    <location>
        <begin position="12"/>
        <end position="270"/>
    </location>
</feature>
<dbReference type="InParanoid" id="D6TLX6"/>
<name>D6TLX6_KTERA</name>
<evidence type="ECO:0000256" key="7">
    <source>
        <dbReference type="SAM" id="MobiDB-lite"/>
    </source>
</evidence>